<evidence type="ECO:0000313" key="2">
    <source>
        <dbReference type="EMBL" id="AZS71718.1"/>
    </source>
</evidence>
<feature type="chain" id="PRO_5019234391" description="Secreted protein" evidence="1">
    <location>
        <begin position="34"/>
        <end position="235"/>
    </location>
</feature>
<dbReference type="EMBL" id="CP029042">
    <property type="protein sequence ID" value="AZS71718.1"/>
    <property type="molecule type" value="Genomic_DNA"/>
</dbReference>
<keyword evidence="1" id="KW-0732">Signal</keyword>
<sequence length="235" mass="24514">MNSRIRSWGAKAAAVGSATVVAALCLTITPAQADSPGGGGSLMPKPGVGVVPQDTDDWTTPEGLAKYLSGCPGDTCTFVPLEKIGDPVYGTPTRVGTPSQNCSATETAAQKFEEAETIGETTTVGLSIAGLGATAKVDQSWFKQNTVSNALTGTLSPHQTGWFESVPVTQKAKGTWKIAGVSETNPFGPANKYTTVGPREFHDVESDVTYKLIRFQSKAMTADEVKNLCGKDGPV</sequence>
<evidence type="ECO:0000256" key="1">
    <source>
        <dbReference type="SAM" id="SignalP"/>
    </source>
</evidence>
<proteinExistence type="predicted"/>
<accession>A0A3S9Y9U0</accession>
<evidence type="ECO:0000313" key="3">
    <source>
        <dbReference type="Proteomes" id="UP000275579"/>
    </source>
</evidence>
<evidence type="ECO:0008006" key="4">
    <source>
        <dbReference type="Google" id="ProtNLM"/>
    </source>
</evidence>
<protein>
    <recommendedName>
        <fullName evidence="4">Secreted protein</fullName>
    </recommendedName>
</protein>
<dbReference type="Proteomes" id="UP000275579">
    <property type="component" value="Chromosome"/>
</dbReference>
<gene>
    <name evidence="2" type="ORF">DDE74_12810</name>
</gene>
<dbReference type="AlphaFoldDB" id="A0A3S9Y9U0"/>
<organism evidence="2 3">
    <name type="scientific">Streptomyces lydicus</name>
    <dbReference type="NCBI Taxonomy" id="47763"/>
    <lineage>
        <taxon>Bacteria</taxon>
        <taxon>Bacillati</taxon>
        <taxon>Actinomycetota</taxon>
        <taxon>Actinomycetes</taxon>
        <taxon>Kitasatosporales</taxon>
        <taxon>Streptomycetaceae</taxon>
        <taxon>Streptomyces</taxon>
    </lineage>
</organism>
<reference evidence="2 3" key="1">
    <citation type="submission" date="2018-04" db="EMBL/GenBank/DDBJ databases">
        <title>Complete genome sequences of Streptomyces lydicus strain WYEC and characterization of antagonistic properties of biological control agents.</title>
        <authorList>
            <person name="Mariita R.M."/>
            <person name="Sello J.K."/>
        </authorList>
    </citation>
    <scope>NUCLEOTIDE SEQUENCE [LARGE SCALE GENOMIC DNA]</scope>
    <source>
        <strain evidence="2 3">WYEC 108</strain>
    </source>
</reference>
<dbReference type="RefSeq" id="WP_127150745.1">
    <property type="nucleotide sequence ID" value="NZ_CP029042.1"/>
</dbReference>
<name>A0A3S9Y9U0_9ACTN</name>
<feature type="signal peptide" evidence="1">
    <location>
        <begin position="1"/>
        <end position="33"/>
    </location>
</feature>